<evidence type="ECO:0000256" key="1">
    <source>
        <dbReference type="SAM" id="MobiDB-lite"/>
    </source>
</evidence>
<sequence>MAAIDVATGEEVVIQSPKSAARHEMERVAGAKLARKLGLTGKKKRPDEGSPGRGIKV</sequence>
<feature type="region of interest" description="Disordered" evidence="1">
    <location>
        <begin position="35"/>
        <end position="57"/>
    </location>
</feature>
<organism evidence="3 4">
    <name type="scientific">Hyphobacterium lacteum</name>
    <dbReference type="NCBI Taxonomy" id="3116575"/>
    <lineage>
        <taxon>Bacteria</taxon>
        <taxon>Pseudomonadati</taxon>
        <taxon>Pseudomonadota</taxon>
        <taxon>Alphaproteobacteria</taxon>
        <taxon>Maricaulales</taxon>
        <taxon>Maricaulaceae</taxon>
        <taxon>Hyphobacterium</taxon>
    </lineage>
</organism>
<dbReference type="EMBL" id="JAZDRP010000001">
    <property type="protein sequence ID" value="MEE2525028.1"/>
    <property type="molecule type" value="Genomic_DNA"/>
</dbReference>
<evidence type="ECO:0000259" key="2">
    <source>
        <dbReference type="Pfam" id="PF21839"/>
    </source>
</evidence>
<reference evidence="3 4" key="1">
    <citation type="submission" date="2024-01" db="EMBL/GenBank/DDBJ databases">
        <title>Hyphobacterium bacterium isolated from marine sediment.</title>
        <authorList>
            <person name="Zhao S."/>
        </authorList>
    </citation>
    <scope>NUCLEOTIDE SEQUENCE [LARGE SCALE GENOMIC DNA]</scope>
    <source>
        <strain evidence="4">HN65</strain>
    </source>
</reference>
<keyword evidence="4" id="KW-1185">Reference proteome</keyword>
<gene>
    <name evidence="3" type="ORF">V0U79_01525</name>
</gene>
<comment type="caution">
    <text evidence="3">The sequence shown here is derived from an EMBL/GenBank/DDBJ whole genome shotgun (WGS) entry which is preliminary data.</text>
</comment>
<dbReference type="InterPro" id="IPR054193">
    <property type="entry name" value="DUF6898"/>
</dbReference>
<protein>
    <recommendedName>
        <fullName evidence="2">DUF6898 domain-containing protein</fullName>
    </recommendedName>
</protein>
<dbReference type="Proteomes" id="UP001354971">
    <property type="component" value="Unassembled WGS sequence"/>
</dbReference>
<feature type="domain" description="DUF6898" evidence="2">
    <location>
        <begin position="2"/>
        <end position="37"/>
    </location>
</feature>
<dbReference type="Pfam" id="PF21839">
    <property type="entry name" value="DUF6898"/>
    <property type="match status" value="1"/>
</dbReference>
<name>A0ABU7LMC6_9PROT</name>
<evidence type="ECO:0000313" key="3">
    <source>
        <dbReference type="EMBL" id="MEE2525028.1"/>
    </source>
</evidence>
<proteinExistence type="predicted"/>
<evidence type="ECO:0000313" key="4">
    <source>
        <dbReference type="Proteomes" id="UP001354971"/>
    </source>
</evidence>
<accession>A0ABU7LMC6</accession>